<feature type="domain" description="VOC" evidence="4">
    <location>
        <begin position="2"/>
        <end position="127"/>
    </location>
</feature>
<evidence type="ECO:0000256" key="2">
    <source>
        <dbReference type="ARBA" id="ARBA00021572"/>
    </source>
</evidence>
<dbReference type="InterPro" id="IPR029068">
    <property type="entry name" value="Glyas_Bleomycin-R_OHBP_Dase"/>
</dbReference>
<dbReference type="InterPro" id="IPR004360">
    <property type="entry name" value="Glyas_Fos-R_dOase_dom"/>
</dbReference>
<comment type="similarity">
    <text evidence="1">Belongs to the bleomycin resistance protein family.</text>
</comment>
<evidence type="ECO:0000256" key="3">
    <source>
        <dbReference type="ARBA" id="ARBA00023251"/>
    </source>
</evidence>
<dbReference type="Pfam" id="PF00903">
    <property type="entry name" value="Glyoxalase"/>
    <property type="match status" value="1"/>
</dbReference>
<dbReference type="Gene3D" id="3.10.180.10">
    <property type="entry name" value="2,3-Dihydroxybiphenyl 1,2-Dioxygenase, domain 1"/>
    <property type="match status" value="1"/>
</dbReference>
<dbReference type="AlphaFoldDB" id="X0X240"/>
<evidence type="ECO:0000313" key="5">
    <source>
        <dbReference type="EMBL" id="GAG19051.1"/>
    </source>
</evidence>
<proteinExistence type="inferred from homology"/>
<evidence type="ECO:0000256" key="1">
    <source>
        <dbReference type="ARBA" id="ARBA00011051"/>
    </source>
</evidence>
<comment type="caution">
    <text evidence="5">The sequence shown here is derived from an EMBL/GenBank/DDBJ whole genome shotgun (WGS) entry which is preliminary data.</text>
</comment>
<dbReference type="GO" id="GO:0046677">
    <property type="term" value="P:response to antibiotic"/>
    <property type="evidence" value="ECO:0007669"/>
    <property type="project" value="UniProtKB-KW"/>
</dbReference>
<reference evidence="5" key="1">
    <citation type="journal article" date="2014" name="Front. Microbiol.">
        <title>High frequency of phylogenetically diverse reductive dehalogenase-homologous genes in deep subseafloor sedimentary metagenomes.</title>
        <authorList>
            <person name="Kawai M."/>
            <person name="Futagami T."/>
            <person name="Toyoda A."/>
            <person name="Takaki Y."/>
            <person name="Nishi S."/>
            <person name="Hori S."/>
            <person name="Arai W."/>
            <person name="Tsubouchi T."/>
            <person name="Morono Y."/>
            <person name="Uchiyama I."/>
            <person name="Ito T."/>
            <person name="Fujiyama A."/>
            <person name="Inagaki F."/>
            <person name="Takami H."/>
        </authorList>
    </citation>
    <scope>NUCLEOTIDE SEQUENCE</scope>
    <source>
        <strain evidence="5">Expedition CK06-06</strain>
    </source>
</reference>
<protein>
    <recommendedName>
        <fullName evidence="2">Bleomycin resistance protein</fullName>
    </recommendedName>
</protein>
<dbReference type="PROSITE" id="PS51819">
    <property type="entry name" value="VOC"/>
    <property type="match status" value="1"/>
</dbReference>
<evidence type="ECO:0000259" key="4">
    <source>
        <dbReference type="PROSITE" id="PS51819"/>
    </source>
</evidence>
<dbReference type="InterPro" id="IPR037523">
    <property type="entry name" value="VOC_core"/>
</dbReference>
<dbReference type="EMBL" id="BARS01038126">
    <property type="protein sequence ID" value="GAG19051.1"/>
    <property type="molecule type" value="Genomic_DNA"/>
</dbReference>
<organism evidence="5">
    <name type="scientific">marine sediment metagenome</name>
    <dbReference type="NCBI Taxonomy" id="412755"/>
    <lineage>
        <taxon>unclassified sequences</taxon>
        <taxon>metagenomes</taxon>
        <taxon>ecological metagenomes</taxon>
    </lineage>
</organism>
<gene>
    <name evidence="5" type="ORF">S01H1_58370</name>
</gene>
<name>X0X240_9ZZZZ</name>
<feature type="non-terminal residue" evidence="5">
    <location>
        <position position="127"/>
    </location>
</feature>
<dbReference type="CDD" id="cd08349">
    <property type="entry name" value="BLMA_like"/>
    <property type="match status" value="1"/>
</dbReference>
<accession>X0X240</accession>
<dbReference type="InterPro" id="IPR000335">
    <property type="entry name" value="Bleomycin-R"/>
</dbReference>
<sequence>MKFLPIIAELFVTDFKKSLHFYADILGFKIEYQRKNPNFAFLSYGKSQMMIQELKPGEKEKEKLEYPFGRGINFQIETKSVKKIINALKKHNYSLARGIKNSWYKGNKTLYGCREILVNDPDGYLLR</sequence>
<keyword evidence="3" id="KW-0046">Antibiotic resistance</keyword>
<dbReference type="SUPFAM" id="SSF54593">
    <property type="entry name" value="Glyoxalase/Bleomycin resistance protein/Dihydroxybiphenyl dioxygenase"/>
    <property type="match status" value="1"/>
</dbReference>